<accession>A0ABN2XC52</accession>
<evidence type="ECO:0000256" key="2">
    <source>
        <dbReference type="ARBA" id="ARBA00022840"/>
    </source>
</evidence>
<feature type="region of interest" description="Disordered" evidence="3">
    <location>
        <begin position="113"/>
        <end position="169"/>
    </location>
</feature>
<keyword evidence="1" id="KW-0547">Nucleotide-binding</keyword>
<evidence type="ECO:0000313" key="6">
    <source>
        <dbReference type="Proteomes" id="UP001500166"/>
    </source>
</evidence>
<dbReference type="Gene3D" id="3.40.50.300">
    <property type="entry name" value="P-loop containing nucleotide triphosphate hydrolases"/>
    <property type="match status" value="1"/>
</dbReference>
<feature type="compositionally biased region" description="Basic and acidic residues" evidence="3">
    <location>
        <begin position="155"/>
        <end position="166"/>
    </location>
</feature>
<feature type="domain" description="AAA" evidence="4">
    <location>
        <begin position="167"/>
        <end position="298"/>
    </location>
</feature>
<dbReference type="PANTHER" id="PTHR43384">
    <property type="entry name" value="SEPTUM SITE-DETERMINING PROTEIN MIND HOMOLOG, CHLOROPLASTIC-RELATED"/>
    <property type="match status" value="1"/>
</dbReference>
<dbReference type="Pfam" id="PF13614">
    <property type="entry name" value="AAA_31"/>
    <property type="match status" value="1"/>
</dbReference>
<proteinExistence type="predicted"/>
<dbReference type="EMBL" id="BAAAQA010000002">
    <property type="protein sequence ID" value="GAA2108280.1"/>
    <property type="molecule type" value="Genomic_DNA"/>
</dbReference>
<dbReference type="InterPro" id="IPR025669">
    <property type="entry name" value="AAA_dom"/>
</dbReference>
<comment type="caution">
    <text evidence="5">The sequence shown here is derived from an EMBL/GenBank/DDBJ whole genome shotgun (WGS) entry which is preliminary data.</text>
</comment>
<dbReference type="InterPro" id="IPR027417">
    <property type="entry name" value="P-loop_NTPase"/>
</dbReference>
<dbReference type="RefSeq" id="WP_344223159.1">
    <property type="nucleotide sequence ID" value="NZ_BAAAQA010000002.1"/>
</dbReference>
<dbReference type="SUPFAM" id="SSF52540">
    <property type="entry name" value="P-loop containing nucleoside triphosphate hydrolases"/>
    <property type="match status" value="1"/>
</dbReference>
<evidence type="ECO:0000256" key="1">
    <source>
        <dbReference type="ARBA" id="ARBA00022741"/>
    </source>
</evidence>
<protein>
    <recommendedName>
        <fullName evidence="4">AAA domain-containing protein</fullName>
    </recommendedName>
</protein>
<evidence type="ECO:0000256" key="3">
    <source>
        <dbReference type="SAM" id="MobiDB-lite"/>
    </source>
</evidence>
<dbReference type="PANTHER" id="PTHR43384:SF6">
    <property type="entry name" value="SEPTUM SITE-DETERMINING PROTEIN MIND HOMOLOG, CHLOROPLASTIC"/>
    <property type="match status" value="1"/>
</dbReference>
<feature type="region of interest" description="Disordered" evidence="3">
    <location>
        <begin position="434"/>
        <end position="461"/>
    </location>
</feature>
<name>A0ABN2XC52_9MICC</name>
<keyword evidence="6" id="KW-1185">Reference proteome</keyword>
<dbReference type="InterPro" id="IPR050625">
    <property type="entry name" value="ParA/MinD_ATPase"/>
</dbReference>
<gene>
    <name evidence="5" type="ORF">GCM10009824_01380</name>
</gene>
<dbReference type="Proteomes" id="UP001500166">
    <property type="component" value="Unassembled WGS sequence"/>
</dbReference>
<organism evidence="5 6">
    <name type="scientific">Kocuria atrinae</name>
    <dbReference type="NCBI Taxonomy" id="592377"/>
    <lineage>
        <taxon>Bacteria</taxon>
        <taxon>Bacillati</taxon>
        <taxon>Actinomycetota</taxon>
        <taxon>Actinomycetes</taxon>
        <taxon>Micrococcales</taxon>
        <taxon>Micrococcaceae</taxon>
        <taxon>Kocuria</taxon>
    </lineage>
</organism>
<sequence length="461" mass="47782">MSISVVTLGTGTWPLVDQIERQHGSVTVVRRCLDLSELLACAHSGMARVALLAEGAEELTASLLEQLSLSSVRVLVLAGHDETRLTALGVTIVPAGATGDEVMDLIEQVAESPVPLPSNRGHSHADGLPGAASDSVKSAAPTQESDPLESVAKTDASDRSGSRDTGRIITVWGPMGAPGRTITALNVAAELALTGSRVLLVDADTYAAAIAASLGMLEEAAGLAQACRLADQGKLDAEGLQRCATRVSVAGSTLDVLTGLTRHDRWPEVRAAALETVLVQARNAYQAVVVDTSFSLESDEEISLDMIAPRRNAATLSACAMADTLVVLGSADALGIPRLVKTLPDLAEVAPTARLLVVINKLRKASVGRSGAESVAEAWARFSPGHGIDATFDWDPGACDEALLAGAVLAESAAKSGLREQIAQLAARALRPESDVVEGPSSAGKAPGTRLGQRMGAWLRR</sequence>
<reference evidence="5 6" key="1">
    <citation type="journal article" date="2019" name="Int. J. Syst. Evol. Microbiol.">
        <title>The Global Catalogue of Microorganisms (GCM) 10K type strain sequencing project: providing services to taxonomists for standard genome sequencing and annotation.</title>
        <authorList>
            <consortium name="The Broad Institute Genomics Platform"/>
            <consortium name="The Broad Institute Genome Sequencing Center for Infectious Disease"/>
            <person name="Wu L."/>
            <person name="Ma J."/>
        </authorList>
    </citation>
    <scope>NUCLEOTIDE SEQUENCE [LARGE SCALE GENOMIC DNA]</scope>
    <source>
        <strain evidence="5 6">JCM 15914</strain>
    </source>
</reference>
<evidence type="ECO:0000259" key="4">
    <source>
        <dbReference type="Pfam" id="PF13614"/>
    </source>
</evidence>
<keyword evidence="2" id="KW-0067">ATP-binding</keyword>
<evidence type="ECO:0000313" key="5">
    <source>
        <dbReference type="EMBL" id="GAA2108280.1"/>
    </source>
</evidence>